<accession>A0A0F3GP75</accession>
<dbReference type="EMBL" id="LACI01001815">
    <property type="protein sequence ID" value="KJU83622.1"/>
    <property type="molecule type" value="Genomic_DNA"/>
</dbReference>
<evidence type="ECO:0000313" key="2">
    <source>
        <dbReference type="Proteomes" id="UP000033423"/>
    </source>
</evidence>
<dbReference type="AlphaFoldDB" id="A0A0F3GP75"/>
<sequence length="64" mass="7769">MTKKNILFLVEGMTEGLSTPRKKGLWNILRVEQRWMREKKIHHEIKRFNGKSIMQDKMKSRVEQ</sequence>
<gene>
    <name evidence="1" type="ORF">MBAV_004185</name>
</gene>
<dbReference type="Proteomes" id="UP000033423">
    <property type="component" value="Unassembled WGS sequence"/>
</dbReference>
<keyword evidence="2" id="KW-1185">Reference proteome</keyword>
<reference evidence="1 2" key="1">
    <citation type="submission" date="2015-02" db="EMBL/GenBank/DDBJ databases">
        <title>Single-cell genomics of uncultivated deep-branching MTB reveals a conserved set of magnetosome genes.</title>
        <authorList>
            <person name="Kolinko S."/>
            <person name="Richter M."/>
            <person name="Glockner F.O."/>
            <person name="Brachmann A."/>
            <person name="Schuler D."/>
        </authorList>
    </citation>
    <scope>NUCLEOTIDE SEQUENCE [LARGE SCALE GENOMIC DNA]</scope>
    <source>
        <strain evidence="1">TM-1</strain>
    </source>
</reference>
<protein>
    <submittedName>
        <fullName evidence="1">Uncharacterized protein</fullName>
    </submittedName>
</protein>
<proteinExistence type="predicted"/>
<comment type="caution">
    <text evidence="1">The sequence shown here is derived from an EMBL/GenBank/DDBJ whole genome shotgun (WGS) entry which is preliminary data.</text>
</comment>
<organism evidence="1 2">
    <name type="scientific">Candidatus Magnetobacterium bavaricum</name>
    <dbReference type="NCBI Taxonomy" id="29290"/>
    <lineage>
        <taxon>Bacteria</taxon>
        <taxon>Pseudomonadati</taxon>
        <taxon>Nitrospirota</taxon>
        <taxon>Thermodesulfovibrionia</taxon>
        <taxon>Thermodesulfovibrionales</taxon>
        <taxon>Candidatus Magnetobacteriaceae</taxon>
        <taxon>Candidatus Magnetobacterium</taxon>
    </lineage>
</organism>
<feature type="non-terminal residue" evidence="1">
    <location>
        <position position="64"/>
    </location>
</feature>
<evidence type="ECO:0000313" key="1">
    <source>
        <dbReference type="EMBL" id="KJU83622.1"/>
    </source>
</evidence>
<name>A0A0F3GP75_9BACT</name>